<keyword evidence="4" id="KW-0472">Membrane</keyword>
<feature type="compositionally biased region" description="Polar residues" evidence="3">
    <location>
        <begin position="1"/>
        <end position="12"/>
    </location>
</feature>
<dbReference type="EMBL" id="AQIB01136693">
    <property type="status" value="NOT_ANNOTATED_CDS"/>
    <property type="molecule type" value="Genomic_DNA"/>
</dbReference>
<feature type="transmembrane region" description="Helical" evidence="4">
    <location>
        <begin position="136"/>
        <end position="159"/>
    </location>
</feature>
<dbReference type="PANTHER" id="PTHR14096">
    <property type="entry name" value="APOLIPOPROTEIN L"/>
    <property type="match status" value="1"/>
</dbReference>
<evidence type="ECO:0000256" key="4">
    <source>
        <dbReference type="SAM" id="Phobius"/>
    </source>
</evidence>
<feature type="transmembrane region" description="Helical" evidence="4">
    <location>
        <begin position="108"/>
        <end position="130"/>
    </location>
</feature>
<dbReference type="GeneTree" id="ENSGT01030000234599"/>
<dbReference type="Proteomes" id="UP000029965">
    <property type="component" value="Chromosome 19"/>
</dbReference>
<feature type="transmembrane region" description="Helical" evidence="4">
    <location>
        <begin position="353"/>
        <end position="370"/>
    </location>
</feature>
<organism evidence="5 6">
    <name type="scientific">Chlorocebus sabaeus</name>
    <name type="common">Green monkey</name>
    <name type="synonym">Simia sabaea</name>
    <dbReference type="NCBI Taxonomy" id="60711"/>
    <lineage>
        <taxon>Eukaryota</taxon>
        <taxon>Metazoa</taxon>
        <taxon>Chordata</taxon>
        <taxon>Craniata</taxon>
        <taxon>Vertebrata</taxon>
        <taxon>Euteleostomi</taxon>
        <taxon>Mammalia</taxon>
        <taxon>Eutheria</taxon>
        <taxon>Euarchontoglires</taxon>
        <taxon>Primates</taxon>
        <taxon>Haplorrhini</taxon>
        <taxon>Catarrhini</taxon>
        <taxon>Cercopithecidae</taxon>
        <taxon>Cercopithecinae</taxon>
        <taxon>Chlorocebus</taxon>
    </lineage>
</organism>
<dbReference type="STRING" id="60711.ENSCSAP00000004428"/>
<reference evidence="5 6" key="1">
    <citation type="submission" date="2014-03" db="EMBL/GenBank/DDBJ databases">
        <authorList>
            <person name="Warren W."/>
            <person name="Wilson R.K."/>
        </authorList>
    </citation>
    <scope>NUCLEOTIDE SEQUENCE</scope>
</reference>
<evidence type="ECO:0000313" key="6">
    <source>
        <dbReference type="Proteomes" id="UP000029965"/>
    </source>
</evidence>
<dbReference type="Pfam" id="PF05461">
    <property type="entry name" value="ApoL"/>
    <property type="match status" value="1"/>
</dbReference>
<dbReference type="eggNOG" id="ENOG502QPNS">
    <property type="taxonomic scope" value="Eukaryota"/>
</dbReference>
<dbReference type="AlphaFoldDB" id="A0A0D9R739"/>
<dbReference type="InterPro" id="IPR008405">
    <property type="entry name" value="ApoL"/>
</dbReference>
<dbReference type="OMA" id="KLRADPH"/>
<dbReference type="Ensembl" id="ENSCSAT00000006223.1">
    <property type="protein sequence ID" value="ENSCSAP00000004428.1"/>
    <property type="gene ID" value="ENSCSAG00000008168.1"/>
</dbReference>
<feature type="coiled-coil region" evidence="2">
    <location>
        <begin position="297"/>
        <end position="324"/>
    </location>
</feature>
<keyword evidence="4" id="KW-0812">Transmembrane</keyword>
<evidence type="ECO:0000256" key="2">
    <source>
        <dbReference type="SAM" id="Coils"/>
    </source>
</evidence>
<feature type="region of interest" description="Disordered" evidence="3">
    <location>
        <begin position="1"/>
        <end position="24"/>
    </location>
</feature>
<comment type="similarity">
    <text evidence="1">Belongs to the apolipoprotein L family.</text>
</comment>
<dbReference type="Bgee" id="ENSCSAG00000008168">
    <property type="expression patterns" value="Expressed in liver and 3 other cell types or tissues"/>
</dbReference>
<dbReference type="PANTHER" id="PTHR14096:SF7">
    <property type="entry name" value="APOLIPOPROTEIN L6"/>
    <property type="match status" value="1"/>
</dbReference>
<dbReference type="GO" id="GO:0016020">
    <property type="term" value="C:membrane"/>
    <property type="evidence" value="ECO:0007669"/>
    <property type="project" value="TreeGrafter"/>
</dbReference>
<evidence type="ECO:0000256" key="3">
    <source>
        <dbReference type="SAM" id="MobiDB-lite"/>
    </source>
</evidence>
<keyword evidence="6" id="KW-1185">Reference proteome</keyword>
<evidence type="ECO:0000256" key="1">
    <source>
        <dbReference type="ARBA" id="ARBA00010090"/>
    </source>
</evidence>
<dbReference type="GO" id="GO:0008289">
    <property type="term" value="F:lipid binding"/>
    <property type="evidence" value="ECO:0007669"/>
    <property type="project" value="InterPro"/>
</dbReference>
<dbReference type="GO" id="GO:0006869">
    <property type="term" value="P:lipid transport"/>
    <property type="evidence" value="ECO:0007669"/>
    <property type="project" value="InterPro"/>
</dbReference>
<reference evidence="5" key="2">
    <citation type="submission" date="2025-08" db="UniProtKB">
        <authorList>
            <consortium name="Ensembl"/>
        </authorList>
    </citation>
    <scope>IDENTIFICATION</scope>
</reference>
<protein>
    <submittedName>
        <fullName evidence="5">Apolipoprotein L6</fullName>
    </submittedName>
</protein>
<feature type="compositionally biased region" description="Basic and acidic residues" evidence="3">
    <location>
        <begin position="175"/>
        <end position="186"/>
    </location>
</feature>
<accession>A0A0D9R739</accession>
<gene>
    <name evidence="5" type="primary">APOL6</name>
</gene>
<keyword evidence="4" id="KW-1133">Transmembrane helix</keyword>
<keyword evidence="2" id="KW-0175">Coiled coil</keyword>
<dbReference type="GO" id="GO:0005576">
    <property type="term" value="C:extracellular region"/>
    <property type="evidence" value="ECO:0007669"/>
    <property type="project" value="InterPro"/>
</dbReference>
<name>A0A0D9R739_CHLSB</name>
<proteinExistence type="inferred from homology"/>
<dbReference type="GO" id="GO:0042157">
    <property type="term" value="P:lipoprotein metabolic process"/>
    <property type="evidence" value="ECO:0007669"/>
    <property type="project" value="InterPro"/>
</dbReference>
<sequence>MRRIRNTLSPAHQENHLTPGDTDLVPQTLLDNQAEEESEAGVGLERDEEDVPLCEDVELQDRDLSPEEKIFLREFPRLKEDLKGNIDKLRALAEDTDKTHKKFTKANIVVNSTAVISDAMSLLGLAFAPVTGGVSLLLSATGQGLAAAAGVTSIVSGMLEKSKNKKAQAQAEDILPTHDQEDREDEANRADYVTAAIKITYNGVSVLKDAKKNIRAFQKLRADPHLASASKRLLTTGQVSSRSSRQIQKAFGGTPLAMTKNARLRGGVMSVISLGLDCVAVSKGWKHLKEGARTEFAEELRAKASELERKLTELTQYYESLQQKVRSRARGVGKDLTGTCETKSYWKGLREHVWVWVWVCVCLCVCKVYMNVS</sequence>
<feature type="region of interest" description="Disordered" evidence="3">
    <location>
        <begin position="166"/>
        <end position="186"/>
    </location>
</feature>
<reference evidence="5" key="3">
    <citation type="submission" date="2025-09" db="UniProtKB">
        <authorList>
            <consortium name="Ensembl"/>
        </authorList>
    </citation>
    <scope>IDENTIFICATION</scope>
</reference>
<evidence type="ECO:0000313" key="5">
    <source>
        <dbReference type="Ensembl" id="ENSCSAP00000004428.1"/>
    </source>
</evidence>